<accession>A0A382BPA8</accession>
<dbReference type="EMBL" id="UINC01030673">
    <property type="protein sequence ID" value="SVB15449.1"/>
    <property type="molecule type" value="Genomic_DNA"/>
</dbReference>
<reference evidence="1" key="1">
    <citation type="submission" date="2018-05" db="EMBL/GenBank/DDBJ databases">
        <authorList>
            <person name="Lanie J.A."/>
            <person name="Ng W.-L."/>
            <person name="Kazmierczak K.M."/>
            <person name="Andrzejewski T.M."/>
            <person name="Davidsen T.M."/>
            <person name="Wayne K.J."/>
            <person name="Tettelin H."/>
            <person name="Glass J.I."/>
            <person name="Rusch D."/>
            <person name="Podicherti R."/>
            <person name="Tsui H.-C.T."/>
            <person name="Winkler M.E."/>
        </authorList>
    </citation>
    <scope>NUCLEOTIDE SEQUENCE</scope>
</reference>
<feature type="non-terminal residue" evidence="1">
    <location>
        <position position="95"/>
    </location>
</feature>
<dbReference type="AlphaFoldDB" id="A0A382BPA8"/>
<gene>
    <name evidence="1" type="ORF">METZ01_LOCUS168303</name>
</gene>
<name>A0A382BPA8_9ZZZZ</name>
<sequence>MKALILQFIIWIISPAFSQQDTWYSQNSKALNSFLHQMQFRQPIVFTPFEVKVGYLNYGGKDYWSGVPFNSNSITTTDLPVLLDSTQYQFNIIDE</sequence>
<evidence type="ECO:0000313" key="1">
    <source>
        <dbReference type="EMBL" id="SVB15449.1"/>
    </source>
</evidence>
<proteinExistence type="predicted"/>
<protein>
    <submittedName>
        <fullName evidence="1">Uncharacterized protein</fullName>
    </submittedName>
</protein>
<organism evidence="1">
    <name type="scientific">marine metagenome</name>
    <dbReference type="NCBI Taxonomy" id="408172"/>
    <lineage>
        <taxon>unclassified sequences</taxon>
        <taxon>metagenomes</taxon>
        <taxon>ecological metagenomes</taxon>
    </lineage>
</organism>